<keyword evidence="3" id="KW-1185">Reference proteome</keyword>
<comment type="caution">
    <text evidence="2">The sequence shown here is derived from an EMBL/GenBank/DDBJ whole genome shotgun (WGS) entry which is preliminary data.</text>
</comment>
<gene>
    <name evidence="2" type="ORF">Syun_026120</name>
</gene>
<dbReference type="Proteomes" id="UP001420932">
    <property type="component" value="Unassembled WGS sequence"/>
</dbReference>
<name>A0AAP0HWR2_9MAGN</name>
<feature type="compositionally biased region" description="Basic and acidic residues" evidence="1">
    <location>
        <begin position="47"/>
        <end position="57"/>
    </location>
</feature>
<organism evidence="2 3">
    <name type="scientific">Stephania yunnanensis</name>
    <dbReference type="NCBI Taxonomy" id="152371"/>
    <lineage>
        <taxon>Eukaryota</taxon>
        <taxon>Viridiplantae</taxon>
        <taxon>Streptophyta</taxon>
        <taxon>Embryophyta</taxon>
        <taxon>Tracheophyta</taxon>
        <taxon>Spermatophyta</taxon>
        <taxon>Magnoliopsida</taxon>
        <taxon>Ranunculales</taxon>
        <taxon>Menispermaceae</taxon>
        <taxon>Menispermoideae</taxon>
        <taxon>Cissampelideae</taxon>
        <taxon>Stephania</taxon>
    </lineage>
</organism>
<dbReference type="AlphaFoldDB" id="A0AAP0HWR2"/>
<evidence type="ECO:0000313" key="3">
    <source>
        <dbReference type="Proteomes" id="UP001420932"/>
    </source>
</evidence>
<evidence type="ECO:0000256" key="1">
    <source>
        <dbReference type="SAM" id="MobiDB-lite"/>
    </source>
</evidence>
<accession>A0AAP0HWR2</accession>
<reference evidence="2 3" key="1">
    <citation type="submission" date="2024-01" db="EMBL/GenBank/DDBJ databases">
        <title>Genome assemblies of Stephania.</title>
        <authorList>
            <person name="Yang L."/>
        </authorList>
    </citation>
    <scope>NUCLEOTIDE SEQUENCE [LARGE SCALE GENOMIC DNA]</scope>
    <source>
        <strain evidence="2">YNDBR</strain>
        <tissue evidence="2">Leaf</tissue>
    </source>
</reference>
<feature type="region of interest" description="Disordered" evidence="1">
    <location>
        <begin position="43"/>
        <end position="85"/>
    </location>
</feature>
<dbReference type="EMBL" id="JBBNAF010000011">
    <property type="protein sequence ID" value="KAK9099075.1"/>
    <property type="molecule type" value="Genomic_DNA"/>
</dbReference>
<protein>
    <submittedName>
        <fullName evidence="2">Uncharacterized protein</fullName>
    </submittedName>
</protein>
<sequence>MRRVLYYDEISVIFGDDQATGGNVMDGNKANIELSSLKKMGSVEKSLPTKEGKKDVNHSSYSSSRMASNGQRNKRKKSSNVDPIEQGLTAAANRLANAFAHIDCARL</sequence>
<feature type="compositionally biased region" description="Polar residues" evidence="1">
    <location>
        <begin position="58"/>
        <end position="71"/>
    </location>
</feature>
<evidence type="ECO:0000313" key="2">
    <source>
        <dbReference type="EMBL" id="KAK9099075.1"/>
    </source>
</evidence>
<proteinExistence type="predicted"/>